<comment type="similarity">
    <text evidence="2 10">Belongs to the DNA/RNA non-specific endonuclease family.</text>
</comment>
<evidence type="ECO:0000256" key="6">
    <source>
        <dbReference type="ARBA" id="ARBA00022801"/>
    </source>
</evidence>
<keyword evidence="6 10" id="KW-0378">Hydrolase</keyword>
<evidence type="ECO:0000256" key="7">
    <source>
        <dbReference type="ARBA" id="ARBA00022842"/>
    </source>
</evidence>
<dbReference type="PANTHER" id="PTHR13966:SF5">
    <property type="entry name" value="ENDONUCLEASE G, MITOCHONDRIAL"/>
    <property type="match status" value="1"/>
</dbReference>
<keyword evidence="7" id="KW-0460">Magnesium</keyword>
<keyword evidence="11" id="KW-0732">Signal</keyword>
<reference evidence="14" key="1">
    <citation type="journal article" date="2021" name="Polymers (Basel)">
        <title>Highly Stretchable Bacterial Cellulose Produced by Komagataeibacter hansenii SI1.</title>
        <authorList>
            <person name="Cielecka I."/>
            <person name="Ryngajllo M."/>
            <person name="Maniukiewicz W."/>
            <person name="Bielecki S."/>
        </authorList>
    </citation>
    <scope>NUCLEOTIDE SEQUENCE</scope>
    <source>
        <strain evidence="14">SI1</strain>
    </source>
</reference>
<evidence type="ECO:0000256" key="11">
    <source>
        <dbReference type="SAM" id="SignalP"/>
    </source>
</evidence>
<name>A0AAW5EQC3_NOVHA</name>
<reference evidence="14" key="2">
    <citation type="submission" date="2022-03" db="EMBL/GenBank/DDBJ databases">
        <authorList>
            <person name="Ryngajllo M."/>
            <person name="Jacek P."/>
            <person name="Kubiak K."/>
        </authorList>
    </citation>
    <scope>NUCLEOTIDE SEQUENCE</scope>
    <source>
        <strain evidence="14">SI1</strain>
    </source>
</reference>
<feature type="signal peptide" evidence="11">
    <location>
        <begin position="1"/>
        <end position="26"/>
    </location>
</feature>
<dbReference type="SUPFAM" id="SSF54060">
    <property type="entry name" value="His-Me finger endonucleases"/>
    <property type="match status" value="1"/>
</dbReference>
<evidence type="ECO:0000256" key="3">
    <source>
        <dbReference type="ARBA" id="ARBA00022722"/>
    </source>
</evidence>
<dbReference type="GO" id="GO:0016787">
    <property type="term" value="F:hydrolase activity"/>
    <property type="evidence" value="ECO:0007669"/>
    <property type="project" value="UniProtKB-KW"/>
</dbReference>
<evidence type="ECO:0000259" key="12">
    <source>
        <dbReference type="SMART" id="SM00477"/>
    </source>
</evidence>
<dbReference type="Gene3D" id="3.40.570.10">
    <property type="entry name" value="Extracellular Endonuclease, subunit A"/>
    <property type="match status" value="1"/>
</dbReference>
<comment type="cofactor">
    <cofactor evidence="1 10">
        <name>Mg(2+)</name>
        <dbReference type="ChEBI" id="CHEBI:18420"/>
    </cofactor>
</comment>
<feature type="domain" description="DNA/RNA non-specific endonuclease/pyrophosphatase/phosphodiesterase" evidence="13">
    <location>
        <begin position="62"/>
        <end position="254"/>
    </location>
</feature>
<dbReference type="GO" id="GO:0046872">
    <property type="term" value="F:metal ion binding"/>
    <property type="evidence" value="ECO:0007669"/>
    <property type="project" value="UniProtKB-KW"/>
</dbReference>
<dbReference type="InterPro" id="IPR044925">
    <property type="entry name" value="His-Me_finger_sf"/>
</dbReference>
<comment type="caution">
    <text evidence="14">The sequence shown here is derived from an EMBL/GenBank/DDBJ whole genome shotgun (WGS) entry which is preliminary data.</text>
</comment>
<protein>
    <recommendedName>
        <fullName evidence="10">Endonuclease</fullName>
        <ecNumber evidence="10">3.1.30.-</ecNumber>
    </recommendedName>
</protein>
<dbReference type="InterPro" id="IPR018524">
    <property type="entry name" value="DNA/RNA_endonuclease_AS"/>
</dbReference>
<keyword evidence="4 9" id="KW-0479">Metal-binding</keyword>
<dbReference type="Proteomes" id="UP001202887">
    <property type="component" value="Unassembled WGS sequence"/>
</dbReference>
<dbReference type="Pfam" id="PF01223">
    <property type="entry name" value="Endonuclease_NS"/>
    <property type="match status" value="1"/>
</dbReference>
<evidence type="ECO:0000256" key="1">
    <source>
        <dbReference type="ARBA" id="ARBA00001946"/>
    </source>
</evidence>
<keyword evidence="5 10" id="KW-0255">Endonuclease</keyword>
<dbReference type="InterPro" id="IPR001604">
    <property type="entry name" value="Endo_G_ENPP1-like_dom"/>
</dbReference>
<evidence type="ECO:0000256" key="2">
    <source>
        <dbReference type="ARBA" id="ARBA00010052"/>
    </source>
</evidence>
<dbReference type="SMART" id="SM00477">
    <property type="entry name" value="NUC"/>
    <property type="match status" value="1"/>
</dbReference>
<evidence type="ECO:0000313" key="15">
    <source>
        <dbReference type="Proteomes" id="UP001202887"/>
    </source>
</evidence>
<organism evidence="14 15">
    <name type="scientific">Novacetimonas hansenii</name>
    <name type="common">Komagataeibacter hansenii</name>
    <dbReference type="NCBI Taxonomy" id="436"/>
    <lineage>
        <taxon>Bacteria</taxon>
        <taxon>Pseudomonadati</taxon>
        <taxon>Pseudomonadota</taxon>
        <taxon>Alphaproteobacteria</taxon>
        <taxon>Acetobacterales</taxon>
        <taxon>Acetobacteraceae</taxon>
        <taxon>Novacetimonas</taxon>
    </lineage>
</organism>
<dbReference type="SMART" id="SM00892">
    <property type="entry name" value="Endonuclease_NS"/>
    <property type="match status" value="1"/>
</dbReference>
<dbReference type="AlphaFoldDB" id="A0AAW5EQC3"/>
<dbReference type="InterPro" id="IPR020821">
    <property type="entry name" value="ENPP1-3/EXOG-like_nuc-like"/>
</dbReference>
<feature type="active site" description="Proton acceptor" evidence="8">
    <location>
        <position position="127"/>
    </location>
</feature>
<dbReference type="EC" id="3.1.30.-" evidence="10"/>
<dbReference type="RefSeq" id="WP_247066603.1">
    <property type="nucleotide sequence ID" value="NZ_JAIBCX010000010.1"/>
</dbReference>
<dbReference type="GO" id="GO:0004519">
    <property type="term" value="F:endonuclease activity"/>
    <property type="evidence" value="ECO:0007669"/>
    <property type="project" value="UniProtKB-UniRule"/>
</dbReference>
<evidence type="ECO:0000256" key="4">
    <source>
        <dbReference type="ARBA" id="ARBA00022723"/>
    </source>
</evidence>
<dbReference type="InterPro" id="IPR040255">
    <property type="entry name" value="Non-specific_endonuclease"/>
</dbReference>
<feature type="binding site" evidence="9">
    <location>
        <position position="157"/>
    </location>
    <ligand>
        <name>Mg(2+)</name>
        <dbReference type="ChEBI" id="CHEBI:18420"/>
        <note>catalytic</note>
    </ligand>
</feature>
<dbReference type="InterPro" id="IPR044929">
    <property type="entry name" value="DNA/RNA_non-sp_Endonuclease_sf"/>
</dbReference>
<dbReference type="EMBL" id="JAIBCX010000010">
    <property type="protein sequence ID" value="MCJ8353450.1"/>
    <property type="molecule type" value="Genomic_DNA"/>
</dbReference>
<evidence type="ECO:0000256" key="9">
    <source>
        <dbReference type="PIRSR" id="PIRSR640255-2"/>
    </source>
</evidence>
<sequence length="285" mass="31785">MFTRRQHMVALLDALFPLACMMLMMAALTSGARAASCDSMGPEDHLPALTNEKLSIQARLLCNTAFAVLHSGLAHEPVWSAERLTAQAIRQAKATPRRGEFQPDERLPAGEGAQLTDYVHSGYDRGHMTPSGDMPDEATQAESFRLSNVVPQSAALNRGKWEEIESAVRRLALRDGEVYVVTGPAFHARRLSSIGHNRVLVPTSTWKAIYDPRRQAAGVYVCRNALRNPGCNRVTINVLIHTVGVDPFPALPSALKQTYITLPLRTVRHTTSRYRTHRVRHYWRE</sequence>
<dbReference type="GO" id="GO:0003676">
    <property type="term" value="F:nucleic acid binding"/>
    <property type="evidence" value="ECO:0007669"/>
    <property type="project" value="InterPro"/>
</dbReference>
<proteinExistence type="inferred from homology"/>
<dbReference type="PROSITE" id="PS01070">
    <property type="entry name" value="NUCLEASE_NON_SPEC"/>
    <property type="match status" value="1"/>
</dbReference>
<dbReference type="PANTHER" id="PTHR13966">
    <property type="entry name" value="ENDONUCLEASE RELATED"/>
    <property type="match status" value="1"/>
</dbReference>
<accession>A0AAW5EQC3</accession>
<gene>
    <name evidence="14" type="ORF">K1W68_05495</name>
</gene>
<keyword evidence="3 10" id="KW-0540">Nuclease</keyword>
<evidence type="ECO:0000259" key="13">
    <source>
        <dbReference type="SMART" id="SM00892"/>
    </source>
</evidence>
<evidence type="ECO:0000256" key="10">
    <source>
        <dbReference type="RuleBase" id="RU366055"/>
    </source>
</evidence>
<evidence type="ECO:0000313" key="14">
    <source>
        <dbReference type="EMBL" id="MCJ8353450.1"/>
    </source>
</evidence>
<feature type="chain" id="PRO_5044025925" description="Endonuclease" evidence="11">
    <location>
        <begin position="27"/>
        <end position="285"/>
    </location>
</feature>
<evidence type="ECO:0000256" key="5">
    <source>
        <dbReference type="ARBA" id="ARBA00022759"/>
    </source>
</evidence>
<feature type="domain" description="ENPP1-3/EXOG-like endonuclease/phosphodiesterase" evidence="12">
    <location>
        <begin position="63"/>
        <end position="254"/>
    </location>
</feature>
<evidence type="ECO:0000256" key="8">
    <source>
        <dbReference type="PIRSR" id="PIRSR640255-1"/>
    </source>
</evidence>